<proteinExistence type="predicted"/>
<evidence type="ECO:0000256" key="1">
    <source>
        <dbReference type="SAM" id="SignalP"/>
    </source>
</evidence>
<dbReference type="Pfam" id="PF20773">
    <property type="entry name" value="InhA-like_MAM"/>
    <property type="match status" value="1"/>
</dbReference>
<dbReference type="EMBL" id="BAAAHE010000052">
    <property type="protein sequence ID" value="GAA0637210.1"/>
    <property type="molecule type" value="Genomic_DNA"/>
</dbReference>
<protein>
    <recommendedName>
        <fullName evidence="4">Peptidase M6 immune inhibitor A</fullName>
    </recommendedName>
</protein>
<evidence type="ECO:0008006" key="4">
    <source>
        <dbReference type="Google" id="ProtNLM"/>
    </source>
</evidence>
<feature type="signal peptide" evidence="1">
    <location>
        <begin position="1"/>
        <end position="27"/>
    </location>
</feature>
<reference evidence="2 3" key="1">
    <citation type="journal article" date="2019" name="Int. J. Syst. Evol. Microbiol.">
        <title>The Global Catalogue of Microorganisms (GCM) 10K type strain sequencing project: providing services to taxonomists for standard genome sequencing and annotation.</title>
        <authorList>
            <consortium name="The Broad Institute Genomics Platform"/>
            <consortium name="The Broad Institute Genome Sequencing Center for Infectious Disease"/>
            <person name="Wu L."/>
            <person name="Ma J."/>
        </authorList>
    </citation>
    <scope>NUCLEOTIDE SEQUENCE [LARGE SCALE GENOMIC DNA]</scope>
    <source>
        <strain evidence="2 3">JCM 10671</strain>
    </source>
</reference>
<keyword evidence="3" id="KW-1185">Reference proteome</keyword>
<organism evidence="2 3">
    <name type="scientific">Sporichthya brevicatena</name>
    <dbReference type="NCBI Taxonomy" id="171442"/>
    <lineage>
        <taxon>Bacteria</taxon>
        <taxon>Bacillati</taxon>
        <taxon>Actinomycetota</taxon>
        <taxon>Actinomycetes</taxon>
        <taxon>Sporichthyales</taxon>
        <taxon>Sporichthyaceae</taxon>
        <taxon>Sporichthya</taxon>
    </lineage>
</organism>
<sequence length="770" mass="83828">MTRVWTAGLVVAALALSPLTFDGGARASEPAAPAPTGIVPAGVQHYEPSTAKLPLAPDTAETVARWLESPAGKAQAGRTTAGKTPPVGTKRMWPSVDFVTGLQYMKEFTLRGVGDAIEVWIASGSDAVSKGIETRPGDCRAKLPGYTTITDEQIQYLIREYDKNILPRESEAFSVAPDRDGSKAQQDLTTTGLDFSGDGNKVVTLIDNIRDESFYNWPKERSGVAGFFNPAANELTDRNIMTIDAEDWAHNIGPEPPHQPSEDPCLNRDGSPYFYESVFAHEYQHLLMYYIDVDEVEWVNEGLSMYAEHVTGYLDSRLSVNQFGYNAYVACFQGFRTLVTQYNPAPVPCGGPANSLTRWGDQGTAKELLADYGNAESFLLYLRDRFGPEVLSELHRDNVRRGLSSLRHVLSLLDGRPKVPQLLRDYQLMTLLDRLLEQKGMRLSGVNRKLVTTESLRAAVNLLNPAAMSAVGAASNGADYVTLRGLGVGPLDGTQLKSLSFSGDRSLPPLPVQWTVQNSYPLPAVSLPPLPNVPSVPTIAAPPLPSTPLDNPVLFSGNTPDTDASIVFPAKVPAANPLLTFTTVYNLEQDYDFGYVLISTDGGKTYQTLENAFTTKSEHGYGFTGSVPVPTPQVFDLTPYAGQDVLIGFRFKSDPLINMGGWAVDDITVGGQLISDGSSTDPFRTMTQISPIPVKDWSLQIVGIDEVGRRIQVFRFAGRYSVTLTPAQLKALRRYPLLVAVVGWDDPEEKATLEAPYTLRVNGIGQAGGR</sequence>
<dbReference type="Proteomes" id="UP001500957">
    <property type="component" value="Unassembled WGS sequence"/>
</dbReference>
<evidence type="ECO:0000313" key="3">
    <source>
        <dbReference type="Proteomes" id="UP001500957"/>
    </source>
</evidence>
<dbReference type="RefSeq" id="WP_344609423.1">
    <property type="nucleotide sequence ID" value="NZ_BAAAHE010000052.1"/>
</dbReference>
<keyword evidence="1" id="KW-0732">Signal</keyword>
<comment type="caution">
    <text evidence="2">The sequence shown here is derived from an EMBL/GenBank/DDBJ whole genome shotgun (WGS) entry which is preliminary data.</text>
</comment>
<gene>
    <name evidence="2" type="ORF">GCM10009547_46940</name>
</gene>
<accession>A0ABN1HCY3</accession>
<feature type="chain" id="PRO_5046255381" description="Peptidase M6 immune inhibitor A" evidence="1">
    <location>
        <begin position="28"/>
        <end position="770"/>
    </location>
</feature>
<evidence type="ECO:0000313" key="2">
    <source>
        <dbReference type="EMBL" id="GAA0637210.1"/>
    </source>
</evidence>
<name>A0ABN1HCY3_9ACTN</name>